<dbReference type="InterPro" id="IPR048822">
    <property type="entry name" value="PDDEXK_13"/>
</dbReference>
<feature type="region of interest" description="Disordered" evidence="1">
    <location>
        <begin position="328"/>
        <end position="358"/>
    </location>
</feature>
<dbReference type="AlphaFoldDB" id="A0A1B1AHM6"/>
<evidence type="ECO:0000256" key="1">
    <source>
        <dbReference type="SAM" id="MobiDB-lite"/>
    </source>
</evidence>
<proteinExistence type="predicted"/>
<reference evidence="3 4" key="1">
    <citation type="submission" date="2015-11" db="EMBL/GenBank/DDBJ databases">
        <title>Whole-Genome Sequence of Candidatus Oderbacter manganicum from the National Park Lower Oder Valley, Germany.</title>
        <authorList>
            <person name="Braun B."/>
            <person name="Liere K."/>
            <person name="Szewzyk U."/>
        </authorList>
    </citation>
    <scope>NUCLEOTIDE SEQUENCE [LARGE SCALE GENOMIC DNA]</scope>
    <source>
        <strain evidence="3 4">OTSz_A_272</strain>
    </source>
</reference>
<accession>A0A1B1AHM6</accession>
<feature type="compositionally biased region" description="Low complexity" evidence="1">
    <location>
        <begin position="336"/>
        <end position="350"/>
    </location>
</feature>
<dbReference type="Proteomes" id="UP000092498">
    <property type="component" value="Chromosome"/>
</dbReference>
<dbReference type="RefSeq" id="WP_066770387.1">
    <property type="nucleotide sequence ID" value="NZ_CP013244.1"/>
</dbReference>
<dbReference type="Pfam" id="PF20796">
    <property type="entry name" value="PDDEXK_13"/>
    <property type="match status" value="1"/>
</dbReference>
<evidence type="ECO:0000313" key="4">
    <source>
        <dbReference type="Proteomes" id="UP000092498"/>
    </source>
</evidence>
<sequence length="358" mass="39958">MALHNPELLLPLIPERLLRQAHVYERHDSRFRAAARLLQALWRERRKLPEGHYTNAAGARRRLGSRLAVDAAREGANFITPDIFGQARLDLAYREPGALVDIERMHANLLSSMPLCFNLLAPLKADKKLARRVFNQLAPGIAKEISHIQFEHSPGRGDPTFTADGTAFDAFATARAPDGAKAFLAVEVKYSESMTEPEARLRPRYDELARSSGLYAEPNDEALRKNPLQGLWRGHMLAQSTVDAGLYDRGIFMLIAPRQNRDVQRAARAYATRLTNADGKVTFLNVELEDVIDAVRSAGAPDLAAALHERYTDFGPVHDLVRRACLDTPRRRRPLRSATRPASTRPRSPRGVPMAAAR</sequence>
<evidence type="ECO:0000259" key="2">
    <source>
        <dbReference type="Pfam" id="PF20796"/>
    </source>
</evidence>
<dbReference type="InParanoid" id="A0A1B1AHM6"/>
<dbReference type="KEGG" id="cbot:ATE48_09035"/>
<organism evidence="3 4">
    <name type="scientific">Candidatus Viadribacter manganicus</name>
    <dbReference type="NCBI Taxonomy" id="1759059"/>
    <lineage>
        <taxon>Bacteria</taxon>
        <taxon>Pseudomonadati</taxon>
        <taxon>Pseudomonadota</taxon>
        <taxon>Alphaproteobacteria</taxon>
        <taxon>Hyphomonadales</taxon>
        <taxon>Hyphomonadaceae</taxon>
        <taxon>Candidatus Viadribacter</taxon>
    </lineage>
</organism>
<name>A0A1B1AHM6_9PROT</name>
<gene>
    <name evidence="3" type="ORF">ATE48_09035</name>
</gene>
<dbReference type="OrthoDB" id="1092934at2"/>
<feature type="domain" description="PD-(D/E)XK nuclease-like" evidence="2">
    <location>
        <begin position="27"/>
        <end position="313"/>
    </location>
</feature>
<protein>
    <recommendedName>
        <fullName evidence="2">PD-(D/E)XK nuclease-like domain-containing protein</fullName>
    </recommendedName>
</protein>
<keyword evidence="4" id="KW-1185">Reference proteome</keyword>
<dbReference type="EMBL" id="CP013244">
    <property type="protein sequence ID" value="ANP46055.1"/>
    <property type="molecule type" value="Genomic_DNA"/>
</dbReference>
<evidence type="ECO:0000313" key="3">
    <source>
        <dbReference type="EMBL" id="ANP46055.1"/>
    </source>
</evidence>